<proteinExistence type="predicted"/>
<comment type="pathway">
    <text evidence="1">Phospholipid metabolism; phosphatidylglycerol biosynthesis; phosphatidylglycerol from CDP-diacylglycerol: step 2/2.</text>
</comment>
<dbReference type="CDD" id="cd06971">
    <property type="entry name" value="PgpA"/>
    <property type="match status" value="1"/>
</dbReference>
<evidence type="ECO:0000313" key="5">
    <source>
        <dbReference type="Proteomes" id="UP000018922"/>
    </source>
</evidence>
<dbReference type="SUPFAM" id="SSF101307">
    <property type="entry name" value="YutG-like"/>
    <property type="match status" value="1"/>
</dbReference>
<keyword evidence="1" id="KW-1208">Phospholipid metabolism</keyword>
<dbReference type="UniPathway" id="UPA00084">
    <property type="reaction ID" value="UER00504"/>
</dbReference>
<comment type="cofactor">
    <cofactor evidence="1">
        <name>Mg(2+)</name>
        <dbReference type="ChEBI" id="CHEBI:18420"/>
    </cofactor>
</comment>
<dbReference type="PIRSF" id="PIRSF006162">
    <property type="entry name" value="PgpA"/>
    <property type="match status" value="1"/>
</dbReference>
<gene>
    <name evidence="4" type="primary">pgpA</name>
    <name evidence="4" type="ordered locus">MGMSRv2__1024</name>
</gene>
<keyword evidence="1" id="KW-0442">Lipid degradation</keyword>
<evidence type="ECO:0000313" key="4">
    <source>
        <dbReference type="EMBL" id="CDK98239.1"/>
    </source>
</evidence>
<keyword evidence="1" id="KW-0595">Phospholipid degradation</keyword>
<dbReference type="GO" id="GO:0046872">
    <property type="term" value="F:metal ion binding"/>
    <property type="evidence" value="ECO:0007669"/>
    <property type="project" value="UniProtKB-KW"/>
</dbReference>
<organism evidence="4 5">
    <name type="scientific">Magnetospirillum gryphiswaldense (strain DSM 6361 / JCM 21280 / NBRC 15271 / MSR-1)</name>
    <dbReference type="NCBI Taxonomy" id="431944"/>
    <lineage>
        <taxon>Bacteria</taxon>
        <taxon>Pseudomonadati</taxon>
        <taxon>Pseudomonadota</taxon>
        <taxon>Alphaproteobacteria</taxon>
        <taxon>Rhodospirillales</taxon>
        <taxon>Rhodospirillaceae</taxon>
        <taxon>Magnetospirillum</taxon>
    </lineage>
</organism>
<protein>
    <recommendedName>
        <fullName evidence="1">Phosphatidylglycerophosphatase A</fullName>
        <ecNumber evidence="1">3.1.3.27</ecNumber>
    </recommendedName>
    <alternativeName>
        <fullName evidence="1">Phosphatidylglycerolphosphate phosphatase A</fullName>
    </alternativeName>
</protein>
<comment type="catalytic activity">
    <reaction evidence="1">
        <text>a 1,2-diacyl-sn-glycero-3-phospho-(1'-sn-glycero-3'-phosphate) + H2O = a 1,2-diacyl-sn-glycero-3-phospho-(1'-sn-glycerol) + phosphate</text>
        <dbReference type="Rhea" id="RHEA:33751"/>
        <dbReference type="ChEBI" id="CHEBI:15377"/>
        <dbReference type="ChEBI" id="CHEBI:43474"/>
        <dbReference type="ChEBI" id="CHEBI:60110"/>
        <dbReference type="ChEBI" id="CHEBI:64716"/>
        <dbReference type="EC" id="3.1.3.27"/>
    </reaction>
</comment>
<feature type="transmembrane region" description="Helical" evidence="2">
    <location>
        <begin position="143"/>
        <end position="165"/>
    </location>
</feature>
<evidence type="ECO:0000256" key="2">
    <source>
        <dbReference type="SAM" id="Phobius"/>
    </source>
</evidence>
<dbReference type="PANTHER" id="PTHR36305:SF1">
    <property type="entry name" value="PHOSPHATIDYLGLYCEROPHOSPHATASE A"/>
    <property type="match status" value="1"/>
</dbReference>
<dbReference type="EMBL" id="HG794546">
    <property type="protein sequence ID" value="CDK98239.1"/>
    <property type="molecule type" value="Genomic_DNA"/>
</dbReference>
<keyword evidence="5" id="KW-1185">Reference proteome</keyword>
<dbReference type="EC" id="3.1.3.27" evidence="1"/>
<keyword evidence="1 4" id="KW-0378">Hydrolase</keyword>
<comment type="subcellular location">
    <subcellularLocation>
        <location evidence="1">Cell inner membrane</location>
        <topology evidence="1">Multi-pass membrane protein</topology>
    </subcellularLocation>
</comment>
<dbReference type="InterPro" id="IPR026037">
    <property type="entry name" value="PgpA"/>
</dbReference>
<sequence length="168" mass="17894">MHSLIFLTPPRPGISPLHPAFLLSTWFGAGLLPRAPGTWGSLAALPCAWLLMGWGGTIALLGAAVIAALVGWWAAAVYVRLTGEDDPKEVVIDEVAGQWLVLAAVPAEPMLYLVGFILFRILDIWKPWPASLADRAVGGGLGVMLDDLLAALYGAAILALFSLWWSLP</sequence>
<accession>V6EYG2</accession>
<evidence type="ECO:0000256" key="1">
    <source>
        <dbReference type="PIRNR" id="PIRNR006162"/>
    </source>
</evidence>
<dbReference type="Proteomes" id="UP000018922">
    <property type="component" value="Chromosome I"/>
</dbReference>
<dbReference type="InterPro" id="IPR036681">
    <property type="entry name" value="PgpA-like_sf"/>
</dbReference>
<feature type="domain" description="YutG/PgpA" evidence="3">
    <location>
        <begin position="23"/>
        <end position="160"/>
    </location>
</feature>
<evidence type="ECO:0000259" key="3">
    <source>
        <dbReference type="Pfam" id="PF04608"/>
    </source>
</evidence>
<dbReference type="HOGENOM" id="CLU_103734_1_2_5"/>
<keyword evidence="1" id="KW-0443">Lipid metabolism</keyword>
<reference evidence="4 5" key="1">
    <citation type="journal article" date="2014" name="Genome Announc.">
        <title>Complete genome sequence of Magnetospirillum gryphiswaldense MSR-1.</title>
        <authorList>
            <person name="Wang X."/>
            <person name="Wang Q."/>
            <person name="Zhang W."/>
            <person name="Wang Y."/>
            <person name="Li L."/>
            <person name="Wen T."/>
            <person name="Zhang T."/>
            <person name="Zhang Y."/>
            <person name="Xu J."/>
            <person name="Hu J."/>
            <person name="Li S."/>
            <person name="Liu L."/>
            <person name="Liu J."/>
            <person name="Jiang W."/>
            <person name="Tian J."/>
            <person name="Li Y."/>
            <person name="Schuler D."/>
            <person name="Wang L."/>
            <person name="Li J."/>
        </authorList>
    </citation>
    <scope>NUCLEOTIDE SEQUENCE [LARGE SCALE GENOMIC DNA]</scope>
    <source>
        <strain evidence="5">DSM 6361 / JCM 21280 / NBRC 15271 / MSR-1</strain>
    </source>
</reference>
<keyword evidence="1 2" id="KW-0812">Transmembrane</keyword>
<keyword evidence="1" id="KW-0460">Magnesium</keyword>
<feature type="transmembrane region" description="Helical" evidence="2">
    <location>
        <begin position="99"/>
        <end position="122"/>
    </location>
</feature>
<keyword evidence="1" id="KW-0479">Metal-binding</keyword>
<dbReference type="eggNOG" id="COG1267">
    <property type="taxonomic scope" value="Bacteria"/>
</dbReference>
<dbReference type="GO" id="GO:0009395">
    <property type="term" value="P:phospholipid catabolic process"/>
    <property type="evidence" value="ECO:0007669"/>
    <property type="project" value="UniProtKB-KW"/>
</dbReference>
<feature type="transmembrane region" description="Helical" evidence="2">
    <location>
        <begin position="58"/>
        <end position="79"/>
    </location>
</feature>
<name>V6EYG2_MAGGM</name>
<comment type="function">
    <text evidence="1">Lipid phosphatase which dephosphorylates phosphatidylglycerophosphate (PGP) to phosphatidylglycerol (PG).</text>
</comment>
<dbReference type="GO" id="GO:0008962">
    <property type="term" value="F:phosphatidylglycerophosphatase activity"/>
    <property type="evidence" value="ECO:0007669"/>
    <property type="project" value="UniProtKB-EC"/>
</dbReference>
<keyword evidence="2" id="KW-1133">Transmembrane helix</keyword>
<dbReference type="STRING" id="1430440.MGMSRv2__1024"/>
<dbReference type="AlphaFoldDB" id="V6EYG2"/>
<keyword evidence="1 2" id="KW-0472">Membrane</keyword>
<dbReference type="GO" id="GO:0005886">
    <property type="term" value="C:plasma membrane"/>
    <property type="evidence" value="ECO:0007669"/>
    <property type="project" value="UniProtKB-SubCell"/>
</dbReference>
<dbReference type="GO" id="GO:0006655">
    <property type="term" value="P:phosphatidylglycerol biosynthetic process"/>
    <property type="evidence" value="ECO:0007669"/>
    <property type="project" value="UniProtKB-UniPathway"/>
</dbReference>
<keyword evidence="1" id="KW-0997">Cell inner membrane</keyword>
<keyword evidence="1" id="KW-1003">Cell membrane</keyword>
<dbReference type="InterPro" id="IPR007686">
    <property type="entry name" value="YutG/PgpA"/>
</dbReference>
<dbReference type="KEGG" id="mgy:MGMSRv2__1024"/>
<dbReference type="PANTHER" id="PTHR36305">
    <property type="entry name" value="PHOSPHATIDYLGLYCEROPHOSPHATASE A"/>
    <property type="match status" value="1"/>
</dbReference>
<dbReference type="Pfam" id="PF04608">
    <property type="entry name" value="PgpA"/>
    <property type="match status" value="1"/>
</dbReference>